<dbReference type="InterPro" id="IPR016208">
    <property type="entry name" value="Ald_Oxase/xanthine_DH-like"/>
</dbReference>
<dbReference type="EMBL" id="VBAJ01000122">
    <property type="protein sequence ID" value="TMJ08137.1"/>
    <property type="molecule type" value="Genomic_DNA"/>
</dbReference>
<keyword evidence="2" id="KW-0560">Oxidoreductase</keyword>
<evidence type="ECO:0000313" key="5">
    <source>
        <dbReference type="Proteomes" id="UP000318661"/>
    </source>
</evidence>
<reference evidence="4 5" key="1">
    <citation type="journal article" date="2019" name="Nat. Microbiol.">
        <title>Mediterranean grassland soil C-N compound turnover is dependent on rainfall and depth, and is mediated by genomically divergent microorganisms.</title>
        <authorList>
            <person name="Diamond S."/>
            <person name="Andeer P.F."/>
            <person name="Li Z."/>
            <person name="Crits-Christoph A."/>
            <person name="Burstein D."/>
            <person name="Anantharaman K."/>
            <person name="Lane K.R."/>
            <person name="Thomas B.C."/>
            <person name="Pan C."/>
            <person name="Northen T.R."/>
            <person name="Banfield J.F."/>
        </authorList>
    </citation>
    <scope>NUCLEOTIDE SEQUENCE [LARGE SCALE GENOMIC DNA]</scope>
    <source>
        <strain evidence="4">NP_2</strain>
    </source>
</reference>
<keyword evidence="1" id="KW-0500">Molybdenum</keyword>
<dbReference type="InterPro" id="IPR046867">
    <property type="entry name" value="AldOxase/xan_DH_MoCoBD2"/>
</dbReference>
<dbReference type="GO" id="GO:0005506">
    <property type="term" value="F:iron ion binding"/>
    <property type="evidence" value="ECO:0007669"/>
    <property type="project" value="InterPro"/>
</dbReference>
<feature type="domain" description="Aldehyde oxidase/xanthine dehydrogenase a/b hammerhead" evidence="3">
    <location>
        <begin position="29"/>
        <end position="130"/>
    </location>
</feature>
<dbReference type="InterPro" id="IPR037165">
    <property type="entry name" value="AldOxase/xan_DH_Mopterin-bd_sf"/>
</dbReference>
<dbReference type="InterPro" id="IPR008274">
    <property type="entry name" value="AldOxase/xan_DH_MoCoBD1"/>
</dbReference>
<dbReference type="InterPro" id="IPR000674">
    <property type="entry name" value="Ald_Oxase/Xan_DH_a/b"/>
</dbReference>
<dbReference type="PANTHER" id="PTHR11908:SF132">
    <property type="entry name" value="ALDEHYDE OXIDASE 1-RELATED"/>
    <property type="match status" value="1"/>
</dbReference>
<protein>
    <submittedName>
        <fullName evidence="4">Xanthine dehydrogenase family protein molybdopterin-binding subunit</fullName>
    </submittedName>
</protein>
<dbReference type="SUPFAM" id="SSF56003">
    <property type="entry name" value="Molybdenum cofactor-binding domain"/>
    <property type="match status" value="1"/>
</dbReference>
<sequence>MSVESRITSRESRVVGKPTKRIEGLEKVTGAARYTEDLYLPGMLHARLVLSPHPHARVVAVPREIALAVPGVAAVVTEADLPEGVSSQLLADDETRYTGQPVAAVLAETEAAAVDGADRLAAAVEYEVLPAVLTPAEAMRDGAPLVVEHMEEDNEAAAHATVSAGTVKETLPRNVASRYHFTRGDIAQGVREADVLIERTYTTGRLHQAYMEPHATIAAPDPGTETVTVYTSTQGQFYVRSETADALGIPQHQVRVVPMTVGGGFGGKIVLLEPLAAAMAVMQRRPVRLVLTRRDDFLFGTPAPECEIWLRTGARRDGTLTALQARLVFDSGASPGAPASIAAMLLGGYYKTPHLDIESMEVLTHKPPNGAYRAPGAPQATFAVESQMNDMAQQLGLDPVEFRLRNASDTGDPMPNGRPWQKLGLRQVLQVLHDHPKWKDRVKGDGIGYGVAIGGWPGGVESAAACVRANTDGTFHVIVGAVDITGVATSLRLIAAEVLGVDPSLIRVVTADTDHAPYAGMSGGSKTTYTVGTAVKLAAEDARKQVLTIAASEMEARAEDLEIVDGFVRVKGTPQRALPLGEILKKSMAFGARYAPVFGNGSIPSPKSSPGFAAHLAKVRVDEETGHVQVLDYVVIQDVGFPINPAAVDGQMRGGAAQGLGWGLLEAMAYDEQGNLLHSTFADYPLPRAVDVPQTETIMVQVPSDSGPFGAKGVGEPPVIPGGAAIANAVADATGVRISSLPITPQKLLAGLRLK</sequence>
<dbReference type="Pfam" id="PF02738">
    <property type="entry name" value="MoCoBD_1"/>
    <property type="match status" value="1"/>
</dbReference>
<dbReference type="AlphaFoldDB" id="A0A537LKC0"/>
<gene>
    <name evidence="4" type="ORF">E6G99_04980</name>
</gene>
<dbReference type="InterPro" id="IPR036856">
    <property type="entry name" value="Ald_Oxase/Xan_DH_a/b_sf"/>
</dbReference>
<dbReference type="Gene3D" id="3.90.1170.50">
    <property type="entry name" value="Aldehyde oxidase/xanthine dehydrogenase, a/b hammerhead"/>
    <property type="match status" value="1"/>
</dbReference>
<dbReference type="Pfam" id="PF01315">
    <property type="entry name" value="Ald_Xan_dh_C"/>
    <property type="match status" value="1"/>
</dbReference>
<organism evidence="4 5">
    <name type="scientific">Candidatus Segetimicrobium genomatis</name>
    <dbReference type="NCBI Taxonomy" id="2569760"/>
    <lineage>
        <taxon>Bacteria</taxon>
        <taxon>Bacillati</taxon>
        <taxon>Candidatus Sysuimicrobiota</taxon>
        <taxon>Candidatus Sysuimicrobiia</taxon>
        <taxon>Candidatus Sysuimicrobiales</taxon>
        <taxon>Candidatus Segetimicrobiaceae</taxon>
        <taxon>Candidatus Segetimicrobium</taxon>
    </lineage>
</organism>
<evidence type="ECO:0000256" key="2">
    <source>
        <dbReference type="ARBA" id="ARBA00023002"/>
    </source>
</evidence>
<dbReference type="Proteomes" id="UP000318661">
    <property type="component" value="Unassembled WGS sequence"/>
</dbReference>
<evidence type="ECO:0000313" key="4">
    <source>
        <dbReference type="EMBL" id="TMJ08137.1"/>
    </source>
</evidence>
<accession>A0A537LKC0</accession>
<dbReference type="PANTHER" id="PTHR11908">
    <property type="entry name" value="XANTHINE DEHYDROGENASE"/>
    <property type="match status" value="1"/>
</dbReference>
<evidence type="ECO:0000256" key="1">
    <source>
        <dbReference type="ARBA" id="ARBA00022505"/>
    </source>
</evidence>
<dbReference type="SMART" id="SM01008">
    <property type="entry name" value="Ald_Xan_dh_C"/>
    <property type="match status" value="1"/>
</dbReference>
<dbReference type="GO" id="GO:0016491">
    <property type="term" value="F:oxidoreductase activity"/>
    <property type="evidence" value="ECO:0007669"/>
    <property type="project" value="UniProtKB-KW"/>
</dbReference>
<proteinExistence type="predicted"/>
<comment type="caution">
    <text evidence="4">The sequence shown here is derived from an EMBL/GenBank/DDBJ whole genome shotgun (WGS) entry which is preliminary data.</text>
</comment>
<dbReference type="Pfam" id="PF20256">
    <property type="entry name" value="MoCoBD_2"/>
    <property type="match status" value="1"/>
</dbReference>
<dbReference type="SUPFAM" id="SSF54665">
    <property type="entry name" value="CO dehydrogenase molybdoprotein N-domain-like"/>
    <property type="match status" value="1"/>
</dbReference>
<evidence type="ECO:0000259" key="3">
    <source>
        <dbReference type="SMART" id="SM01008"/>
    </source>
</evidence>
<dbReference type="Gene3D" id="3.30.365.10">
    <property type="entry name" value="Aldehyde oxidase/xanthine dehydrogenase, molybdopterin binding domain"/>
    <property type="match status" value="4"/>
</dbReference>
<name>A0A537LKC0_9BACT</name>